<organism evidence="2 3">
    <name type="scientific">Powellomyces hirtus</name>
    <dbReference type="NCBI Taxonomy" id="109895"/>
    <lineage>
        <taxon>Eukaryota</taxon>
        <taxon>Fungi</taxon>
        <taxon>Fungi incertae sedis</taxon>
        <taxon>Chytridiomycota</taxon>
        <taxon>Chytridiomycota incertae sedis</taxon>
        <taxon>Chytridiomycetes</taxon>
        <taxon>Spizellomycetales</taxon>
        <taxon>Powellomycetaceae</taxon>
        <taxon>Powellomyces</taxon>
    </lineage>
</organism>
<accession>A0A507E8P8</accession>
<proteinExistence type="predicted"/>
<comment type="caution">
    <text evidence="2">The sequence shown here is derived from an EMBL/GenBank/DDBJ whole genome shotgun (WGS) entry which is preliminary data.</text>
</comment>
<keyword evidence="3" id="KW-1185">Reference proteome</keyword>
<evidence type="ECO:0000313" key="3">
    <source>
        <dbReference type="Proteomes" id="UP000318582"/>
    </source>
</evidence>
<evidence type="ECO:0000313" key="2">
    <source>
        <dbReference type="EMBL" id="TPX59675.1"/>
    </source>
</evidence>
<protein>
    <submittedName>
        <fullName evidence="2">Uncharacterized protein</fullName>
    </submittedName>
</protein>
<gene>
    <name evidence="2" type="ORF">PhCBS80983_g02282</name>
</gene>
<reference evidence="2 3" key="1">
    <citation type="journal article" date="2019" name="Sci. Rep.">
        <title>Comparative genomics of chytrid fungi reveal insights into the obligate biotrophic and pathogenic lifestyle of Synchytrium endobioticum.</title>
        <authorList>
            <person name="van de Vossenberg B.T.L.H."/>
            <person name="Warris S."/>
            <person name="Nguyen H.D.T."/>
            <person name="van Gent-Pelzer M.P.E."/>
            <person name="Joly D.L."/>
            <person name="van de Geest H.C."/>
            <person name="Bonants P.J.M."/>
            <person name="Smith D.S."/>
            <person name="Levesque C.A."/>
            <person name="van der Lee T.A.J."/>
        </authorList>
    </citation>
    <scope>NUCLEOTIDE SEQUENCE [LARGE SCALE GENOMIC DNA]</scope>
    <source>
        <strain evidence="2 3">CBS 809.83</strain>
    </source>
</reference>
<dbReference type="EMBL" id="QEAQ01000022">
    <property type="protein sequence ID" value="TPX59675.1"/>
    <property type="molecule type" value="Genomic_DNA"/>
</dbReference>
<feature type="compositionally biased region" description="Basic residues" evidence="1">
    <location>
        <begin position="87"/>
        <end position="104"/>
    </location>
</feature>
<evidence type="ECO:0000256" key="1">
    <source>
        <dbReference type="SAM" id="MobiDB-lite"/>
    </source>
</evidence>
<name>A0A507E8P8_9FUNG</name>
<dbReference type="AlphaFoldDB" id="A0A507E8P8"/>
<feature type="region of interest" description="Disordered" evidence="1">
    <location>
        <begin position="80"/>
        <end position="105"/>
    </location>
</feature>
<sequence>MLCSTDHSTTTRNHLVPYGGSTPPTSFCFKTLPTAAILATFRLGWSCPAFGSASERSFQWTAADNDLGVVVSSAKSVEDLRRDGSQTKRRNRLVRHRAQKRSRKANAVFVPAPQPTAEQTVEFPSLPRASQIATIPEVHTPSYKQALEAVRIIESVPYIHVAQRVKKISHAQRRPITSAARYRVSFFPVTAKHNIAVSAAPRSSGVSNITRPLVDLCRDRRRRVTGIKRTSTVPTSRKYIAQHLSNSYQNGGHKTHLMLVPTWAKFSLHWDCHPVA</sequence>
<dbReference type="Proteomes" id="UP000318582">
    <property type="component" value="Unassembled WGS sequence"/>
</dbReference>